<organism evidence="2 3">
    <name type="scientific">Arthrobacter flavus</name>
    <dbReference type="NCBI Taxonomy" id="95172"/>
    <lineage>
        <taxon>Bacteria</taxon>
        <taxon>Bacillati</taxon>
        <taxon>Actinomycetota</taxon>
        <taxon>Actinomycetes</taxon>
        <taxon>Micrococcales</taxon>
        <taxon>Micrococcaceae</taxon>
        <taxon>Arthrobacter</taxon>
    </lineage>
</organism>
<dbReference type="SUPFAM" id="SSF53850">
    <property type="entry name" value="Periplasmic binding protein-like II"/>
    <property type="match status" value="1"/>
</dbReference>
<name>A0ABW4Q9L4_9MICC</name>
<sequence length="371" mass="40678">MKKILTCTVLAGVLVAGIVTSSSPDSRADPNSQLVMTTYGVGTGTYNDLAAVSDSLTRVQGTQVRILTSDTSIGRVAPLKAGSAQFSRMGDEYYFGFEGIQDFSSENWGPQDLRVVWAPMGNYGLMTRTDAGIETFEDLKGKKFPRVTANTSINIKLEAYLAYGGLTWDDVEPVDVSYSDQTEALETGRLDVLFSSAYGSNLEELASTVDVDWMSMDDDSPEKMAAVNELAPMVTIGEFSGAPGMEEGESARNFAYTVPLSTYADTDEQQVYDLVKAMDENFDRYENTTPSAGEFALDKVLTDPLVVPFHPGTVRYLEEQGLWTDEAEQRNNDLVERQAALQAGWDAFIGPADKGNLAQEWTAWKEEHLDD</sequence>
<protein>
    <submittedName>
        <fullName evidence="2">TAXI family TRAP transporter solute-binding subunit</fullName>
    </submittedName>
</protein>
<evidence type="ECO:0000256" key="1">
    <source>
        <dbReference type="SAM" id="SignalP"/>
    </source>
</evidence>
<dbReference type="Proteomes" id="UP001597307">
    <property type="component" value="Unassembled WGS sequence"/>
</dbReference>
<dbReference type="PANTHER" id="PTHR42941">
    <property type="entry name" value="SLL1037 PROTEIN"/>
    <property type="match status" value="1"/>
</dbReference>
<dbReference type="RefSeq" id="WP_343879398.1">
    <property type="nucleotide sequence ID" value="NZ_BAAAIJ010000036.1"/>
</dbReference>
<feature type="chain" id="PRO_5045693973" evidence="1">
    <location>
        <begin position="29"/>
        <end position="371"/>
    </location>
</feature>
<dbReference type="Gene3D" id="3.40.190.10">
    <property type="entry name" value="Periplasmic binding protein-like II"/>
    <property type="match status" value="2"/>
</dbReference>
<evidence type="ECO:0000313" key="2">
    <source>
        <dbReference type="EMBL" id="MFD1847391.1"/>
    </source>
</evidence>
<comment type="caution">
    <text evidence="2">The sequence shown here is derived from an EMBL/GenBank/DDBJ whole genome shotgun (WGS) entry which is preliminary data.</text>
</comment>
<dbReference type="InterPro" id="IPR011852">
    <property type="entry name" value="TRAP_TAXI"/>
</dbReference>
<feature type="signal peptide" evidence="1">
    <location>
        <begin position="1"/>
        <end position="28"/>
    </location>
</feature>
<keyword evidence="1" id="KW-0732">Signal</keyword>
<proteinExistence type="predicted"/>
<keyword evidence="3" id="KW-1185">Reference proteome</keyword>
<dbReference type="NCBIfam" id="TIGR02122">
    <property type="entry name" value="TRAP_TAXI"/>
    <property type="match status" value="1"/>
</dbReference>
<accession>A0ABW4Q9L4</accession>
<dbReference type="PANTHER" id="PTHR42941:SF1">
    <property type="entry name" value="SLL1037 PROTEIN"/>
    <property type="match status" value="1"/>
</dbReference>
<dbReference type="Pfam" id="PF16868">
    <property type="entry name" value="NMT1_3"/>
    <property type="match status" value="1"/>
</dbReference>
<dbReference type="EMBL" id="JBHUGA010000052">
    <property type="protein sequence ID" value="MFD1847391.1"/>
    <property type="molecule type" value="Genomic_DNA"/>
</dbReference>
<gene>
    <name evidence="2" type="ORF">ACFSFX_12395</name>
</gene>
<reference evidence="3" key="1">
    <citation type="journal article" date="2019" name="Int. J. Syst. Evol. Microbiol.">
        <title>The Global Catalogue of Microorganisms (GCM) 10K type strain sequencing project: providing services to taxonomists for standard genome sequencing and annotation.</title>
        <authorList>
            <consortium name="The Broad Institute Genomics Platform"/>
            <consortium name="The Broad Institute Genome Sequencing Center for Infectious Disease"/>
            <person name="Wu L."/>
            <person name="Ma J."/>
        </authorList>
    </citation>
    <scope>NUCLEOTIDE SEQUENCE [LARGE SCALE GENOMIC DNA]</scope>
    <source>
        <strain evidence="3">JCM 11496</strain>
    </source>
</reference>
<evidence type="ECO:0000313" key="3">
    <source>
        <dbReference type="Proteomes" id="UP001597307"/>
    </source>
</evidence>